<comment type="caution">
    <text evidence="2">The sequence shown here is derived from an EMBL/GenBank/DDBJ whole genome shotgun (WGS) entry which is preliminary data.</text>
</comment>
<dbReference type="EMBL" id="WJBH02000006">
    <property type="protein sequence ID" value="KAI9557165.1"/>
    <property type="molecule type" value="Genomic_DNA"/>
</dbReference>
<feature type="compositionally biased region" description="Basic and acidic residues" evidence="1">
    <location>
        <begin position="65"/>
        <end position="82"/>
    </location>
</feature>
<sequence length="117" mass="13076">MAHEALEFVKDAVTAGAQATIIRKFLQDTFGTNLIIIRFCPLKKPDEASFFRPKIPVRIPARTTSRQEHQDPVKPKGEDGQHHAANWARSAPRVKFASRIPVQKITFGRDDSVTLAA</sequence>
<accession>A0AAD5L8C2</accession>
<dbReference type="Proteomes" id="UP000820818">
    <property type="component" value="Linkage Group LG6"/>
</dbReference>
<feature type="region of interest" description="Disordered" evidence="1">
    <location>
        <begin position="60"/>
        <end position="88"/>
    </location>
</feature>
<evidence type="ECO:0000256" key="1">
    <source>
        <dbReference type="SAM" id="MobiDB-lite"/>
    </source>
</evidence>
<protein>
    <submittedName>
        <fullName evidence="2">Uncharacterized protein</fullName>
    </submittedName>
</protein>
<keyword evidence="3" id="KW-1185">Reference proteome</keyword>
<reference evidence="2 3" key="1">
    <citation type="submission" date="2022-05" db="EMBL/GenBank/DDBJ databases">
        <title>A multi-omics perspective on studying reproductive biology in Daphnia sinensis.</title>
        <authorList>
            <person name="Jia J."/>
        </authorList>
    </citation>
    <scope>NUCLEOTIDE SEQUENCE [LARGE SCALE GENOMIC DNA]</scope>
    <source>
        <strain evidence="2 3">WSL</strain>
    </source>
</reference>
<organism evidence="2 3">
    <name type="scientific">Daphnia sinensis</name>
    <dbReference type="NCBI Taxonomy" id="1820382"/>
    <lineage>
        <taxon>Eukaryota</taxon>
        <taxon>Metazoa</taxon>
        <taxon>Ecdysozoa</taxon>
        <taxon>Arthropoda</taxon>
        <taxon>Crustacea</taxon>
        <taxon>Branchiopoda</taxon>
        <taxon>Diplostraca</taxon>
        <taxon>Cladocera</taxon>
        <taxon>Anomopoda</taxon>
        <taxon>Daphniidae</taxon>
        <taxon>Daphnia</taxon>
        <taxon>Daphnia similis group</taxon>
    </lineage>
</organism>
<proteinExistence type="predicted"/>
<gene>
    <name evidence="2" type="ORF">GHT06_016972</name>
</gene>
<dbReference type="AlphaFoldDB" id="A0AAD5L8C2"/>
<evidence type="ECO:0000313" key="2">
    <source>
        <dbReference type="EMBL" id="KAI9557165.1"/>
    </source>
</evidence>
<evidence type="ECO:0000313" key="3">
    <source>
        <dbReference type="Proteomes" id="UP000820818"/>
    </source>
</evidence>
<name>A0AAD5L8C2_9CRUS</name>